<name>A0A841M1C0_9HYPH</name>
<dbReference type="RefSeq" id="WP_184224773.1">
    <property type="nucleotide sequence ID" value="NZ_JACIIU010000040.1"/>
</dbReference>
<dbReference type="GO" id="GO:0045892">
    <property type="term" value="P:negative regulation of DNA-templated transcription"/>
    <property type="evidence" value="ECO:0007669"/>
    <property type="project" value="TreeGrafter"/>
</dbReference>
<dbReference type="GO" id="GO:0003700">
    <property type="term" value="F:DNA-binding transcription factor activity"/>
    <property type="evidence" value="ECO:0007669"/>
    <property type="project" value="InterPro"/>
</dbReference>
<evidence type="ECO:0000256" key="3">
    <source>
        <dbReference type="ARBA" id="ARBA00023163"/>
    </source>
</evidence>
<dbReference type="Proteomes" id="UP000555393">
    <property type="component" value="Unassembled WGS sequence"/>
</dbReference>
<comment type="caution">
    <text evidence="5">The sequence shown here is derived from an EMBL/GenBank/DDBJ whole genome shotgun (WGS) entry which is preliminary data.</text>
</comment>
<gene>
    <name evidence="5" type="ORF">FHS77_003125</name>
</gene>
<dbReference type="Pfam" id="PF07702">
    <property type="entry name" value="UTRA"/>
    <property type="match status" value="1"/>
</dbReference>
<dbReference type="InterPro" id="IPR011663">
    <property type="entry name" value="UTRA"/>
</dbReference>
<proteinExistence type="predicted"/>
<dbReference type="InterPro" id="IPR000524">
    <property type="entry name" value="Tscrpt_reg_HTH_GntR"/>
</dbReference>
<sequence>MSEKEKTNLTRGSVSQIGNGLKRSRVAIYLQLADLFRNRISSGFWPVGSRIPNIDELEQEFSVARGTIRQAFELLKAEGLIDQRRAKGSFVLRAPASISAHRLDMDWASITKAHQGADIKTLATNSDVQLPDLLKDGSQEAASYHWFKRLHRRDGQVYLLGSSYLDEELFGCVKPSRFESEPLLVLLQEAAAEKLGAANQILTISVADVDVAATMEIPLNSPLVVMHRFVHASDGKLIYASEGYYRGDAVRLEMNIR</sequence>
<dbReference type="Gene3D" id="1.10.10.10">
    <property type="entry name" value="Winged helix-like DNA-binding domain superfamily/Winged helix DNA-binding domain"/>
    <property type="match status" value="1"/>
</dbReference>
<dbReference type="Gene3D" id="3.40.1410.10">
    <property type="entry name" value="Chorismate lyase-like"/>
    <property type="match status" value="1"/>
</dbReference>
<reference evidence="5 6" key="1">
    <citation type="submission" date="2020-08" db="EMBL/GenBank/DDBJ databases">
        <title>Genomic Encyclopedia of Type Strains, Phase IV (KMG-IV): sequencing the most valuable type-strain genomes for metagenomic binning, comparative biology and taxonomic classification.</title>
        <authorList>
            <person name="Goeker M."/>
        </authorList>
    </citation>
    <scope>NUCLEOTIDE SEQUENCE [LARGE SCALE GENOMIC DNA]</scope>
    <source>
        <strain evidence="5 6">DSM 22336</strain>
    </source>
</reference>
<dbReference type="SUPFAM" id="SSF46785">
    <property type="entry name" value="Winged helix' DNA-binding domain"/>
    <property type="match status" value="1"/>
</dbReference>
<dbReference type="PANTHER" id="PTHR44846">
    <property type="entry name" value="MANNOSYL-D-GLYCERATE TRANSPORT/METABOLISM SYSTEM REPRESSOR MNGR-RELATED"/>
    <property type="match status" value="1"/>
</dbReference>
<protein>
    <submittedName>
        <fullName evidence="5">GntR family transcriptional regulator</fullName>
    </submittedName>
</protein>
<dbReference type="CDD" id="cd07377">
    <property type="entry name" value="WHTH_GntR"/>
    <property type="match status" value="1"/>
</dbReference>
<dbReference type="SMART" id="SM00866">
    <property type="entry name" value="UTRA"/>
    <property type="match status" value="1"/>
</dbReference>
<keyword evidence="3" id="KW-0804">Transcription</keyword>
<keyword evidence="6" id="KW-1185">Reference proteome</keyword>
<feature type="domain" description="HTH gntR-type" evidence="4">
    <location>
        <begin position="26"/>
        <end position="94"/>
    </location>
</feature>
<evidence type="ECO:0000259" key="4">
    <source>
        <dbReference type="PROSITE" id="PS50949"/>
    </source>
</evidence>
<dbReference type="InterPro" id="IPR036390">
    <property type="entry name" value="WH_DNA-bd_sf"/>
</dbReference>
<accession>A0A841M1C0</accession>
<dbReference type="PROSITE" id="PS50949">
    <property type="entry name" value="HTH_GNTR"/>
    <property type="match status" value="1"/>
</dbReference>
<keyword evidence="1" id="KW-0805">Transcription regulation</keyword>
<dbReference type="SUPFAM" id="SSF64288">
    <property type="entry name" value="Chorismate lyase-like"/>
    <property type="match status" value="1"/>
</dbReference>
<dbReference type="SMART" id="SM00345">
    <property type="entry name" value="HTH_GNTR"/>
    <property type="match status" value="1"/>
</dbReference>
<keyword evidence="2" id="KW-0238">DNA-binding</keyword>
<dbReference type="InterPro" id="IPR036388">
    <property type="entry name" value="WH-like_DNA-bd_sf"/>
</dbReference>
<evidence type="ECO:0000256" key="2">
    <source>
        <dbReference type="ARBA" id="ARBA00023125"/>
    </source>
</evidence>
<dbReference type="AlphaFoldDB" id="A0A841M1C0"/>
<dbReference type="PANTHER" id="PTHR44846:SF1">
    <property type="entry name" value="MANNOSYL-D-GLYCERATE TRANSPORT_METABOLISM SYSTEM REPRESSOR MNGR-RELATED"/>
    <property type="match status" value="1"/>
</dbReference>
<evidence type="ECO:0000313" key="5">
    <source>
        <dbReference type="EMBL" id="MBB6262547.1"/>
    </source>
</evidence>
<dbReference type="EMBL" id="JACIIU010000040">
    <property type="protein sequence ID" value="MBB6262547.1"/>
    <property type="molecule type" value="Genomic_DNA"/>
</dbReference>
<dbReference type="Pfam" id="PF00392">
    <property type="entry name" value="GntR"/>
    <property type="match status" value="1"/>
</dbReference>
<dbReference type="InterPro" id="IPR028978">
    <property type="entry name" value="Chorismate_lyase_/UTRA_dom_sf"/>
</dbReference>
<dbReference type="InterPro" id="IPR050679">
    <property type="entry name" value="Bact_HTH_transcr_reg"/>
</dbReference>
<evidence type="ECO:0000256" key="1">
    <source>
        <dbReference type="ARBA" id="ARBA00023015"/>
    </source>
</evidence>
<organism evidence="5 6">
    <name type="scientific">Paenochrobactrum gallinarii</name>
    <dbReference type="NCBI Taxonomy" id="643673"/>
    <lineage>
        <taxon>Bacteria</taxon>
        <taxon>Pseudomonadati</taxon>
        <taxon>Pseudomonadota</taxon>
        <taxon>Alphaproteobacteria</taxon>
        <taxon>Hyphomicrobiales</taxon>
        <taxon>Brucellaceae</taxon>
        <taxon>Paenochrobactrum</taxon>
    </lineage>
</organism>
<dbReference type="PRINTS" id="PR00035">
    <property type="entry name" value="HTHGNTR"/>
</dbReference>
<dbReference type="GO" id="GO:0003677">
    <property type="term" value="F:DNA binding"/>
    <property type="evidence" value="ECO:0007669"/>
    <property type="project" value="UniProtKB-KW"/>
</dbReference>
<evidence type="ECO:0000313" key="6">
    <source>
        <dbReference type="Proteomes" id="UP000555393"/>
    </source>
</evidence>